<dbReference type="NCBIfam" id="NF000684">
    <property type="entry name" value="PRK00034.3-4"/>
    <property type="match status" value="1"/>
</dbReference>
<accession>A0AAT9GTT6</accession>
<evidence type="ECO:0000313" key="2">
    <source>
        <dbReference type="EMBL" id="BFH74340.1"/>
    </source>
</evidence>
<dbReference type="Gene3D" id="1.10.20.60">
    <property type="entry name" value="Glu-tRNAGln amidotransferase C subunit, N-terminal domain"/>
    <property type="match status" value="1"/>
</dbReference>
<name>A0AAT9GTT6_9CREN</name>
<dbReference type="KEGG" id="sjv:SJAV_22840"/>
<dbReference type="NCBIfam" id="TIGR00135">
    <property type="entry name" value="gatC"/>
    <property type="match status" value="1"/>
</dbReference>
<dbReference type="InterPro" id="IPR003837">
    <property type="entry name" value="GatC"/>
</dbReference>
<dbReference type="GO" id="GO:0006450">
    <property type="term" value="P:regulation of translational fidelity"/>
    <property type="evidence" value="ECO:0007669"/>
    <property type="project" value="InterPro"/>
</dbReference>
<dbReference type="AlphaFoldDB" id="A0AAT9GTT6"/>
<dbReference type="GO" id="GO:0006412">
    <property type="term" value="P:translation"/>
    <property type="evidence" value="ECO:0007669"/>
    <property type="project" value="UniProtKB-UniRule"/>
</dbReference>
<dbReference type="Pfam" id="PF02686">
    <property type="entry name" value="GatC"/>
    <property type="match status" value="1"/>
</dbReference>
<dbReference type="GO" id="GO:0050567">
    <property type="term" value="F:glutaminyl-tRNA synthase (glutamine-hydrolyzing) activity"/>
    <property type="evidence" value="ECO:0007669"/>
    <property type="project" value="UniProtKB-UniRule"/>
</dbReference>
<dbReference type="PANTHER" id="PTHR15004:SF0">
    <property type="entry name" value="GLUTAMYL-TRNA(GLN) AMIDOTRANSFERASE SUBUNIT C, MITOCHONDRIAL"/>
    <property type="match status" value="1"/>
</dbReference>
<sequence length="97" mass="11191">MKIEVNDELISKLQTLALLELNEKEKERIKKDIKNILDFFDKINQLDLTGVEPLFHPISTGKLRKDEIIKPLGREEALKNVKRKEDGYIIGPATYGE</sequence>
<comment type="function">
    <text evidence="1">Allows the formation of correctly charged Asn-tRNA(Asn) or Gln-tRNA(Gln) through the transamidation of misacylated Asp-tRNA(Asn) or Glu-tRNA(Gln) in organisms which lack either or both of asparaginyl-tRNA or glutaminyl-tRNA synthetases. The reaction takes place in the presence of glutamine and ATP through an activated phospho-Asp-tRNA(Asn) or phospho-Glu-tRNA(Gln).</text>
</comment>
<keyword evidence="1" id="KW-0067">ATP-binding</keyword>
<dbReference type="HAMAP" id="MF_00122">
    <property type="entry name" value="GatC"/>
    <property type="match status" value="1"/>
</dbReference>
<dbReference type="EMBL" id="AP031322">
    <property type="protein sequence ID" value="BFH74340.1"/>
    <property type="molecule type" value="Genomic_DNA"/>
</dbReference>
<comment type="catalytic activity">
    <reaction evidence="1">
        <text>L-glutamyl-tRNA(Gln) + L-glutamine + ATP + H2O = L-glutaminyl-tRNA(Gln) + L-glutamate + ADP + phosphate + H(+)</text>
        <dbReference type="Rhea" id="RHEA:17521"/>
        <dbReference type="Rhea" id="RHEA-COMP:9681"/>
        <dbReference type="Rhea" id="RHEA-COMP:9684"/>
        <dbReference type="ChEBI" id="CHEBI:15377"/>
        <dbReference type="ChEBI" id="CHEBI:15378"/>
        <dbReference type="ChEBI" id="CHEBI:29985"/>
        <dbReference type="ChEBI" id="CHEBI:30616"/>
        <dbReference type="ChEBI" id="CHEBI:43474"/>
        <dbReference type="ChEBI" id="CHEBI:58359"/>
        <dbReference type="ChEBI" id="CHEBI:78520"/>
        <dbReference type="ChEBI" id="CHEBI:78521"/>
        <dbReference type="ChEBI" id="CHEBI:456216"/>
    </reaction>
</comment>
<keyword evidence="1" id="KW-0547">Nucleotide-binding</keyword>
<dbReference type="GO" id="GO:0005524">
    <property type="term" value="F:ATP binding"/>
    <property type="evidence" value="ECO:0007669"/>
    <property type="project" value="UniProtKB-KW"/>
</dbReference>
<keyword evidence="1" id="KW-0436">Ligase</keyword>
<gene>
    <name evidence="1 2" type="primary">gatC</name>
    <name evidence="2" type="ORF">SJAV_22840</name>
</gene>
<keyword evidence="1" id="KW-0648">Protein biosynthesis</keyword>
<dbReference type="InterPro" id="IPR036113">
    <property type="entry name" value="Asp/Glu-ADT_sf_sub_c"/>
</dbReference>
<dbReference type="EC" id="6.3.5.-" evidence="1"/>
<comment type="catalytic activity">
    <reaction evidence="1">
        <text>L-aspartyl-tRNA(Asn) + L-glutamine + ATP + H2O = L-asparaginyl-tRNA(Asn) + L-glutamate + ADP + phosphate + 2 H(+)</text>
        <dbReference type="Rhea" id="RHEA:14513"/>
        <dbReference type="Rhea" id="RHEA-COMP:9674"/>
        <dbReference type="Rhea" id="RHEA-COMP:9677"/>
        <dbReference type="ChEBI" id="CHEBI:15377"/>
        <dbReference type="ChEBI" id="CHEBI:15378"/>
        <dbReference type="ChEBI" id="CHEBI:29985"/>
        <dbReference type="ChEBI" id="CHEBI:30616"/>
        <dbReference type="ChEBI" id="CHEBI:43474"/>
        <dbReference type="ChEBI" id="CHEBI:58359"/>
        <dbReference type="ChEBI" id="CHEBI:78515"/>
        <dbReference type="ChEBI" id="CHEBI:78516"/>
        <dbReference type="ChEBI" id="CHEBI:456216"/>
    </reaction>
</comment>
<organism evidence="2">
    <name type="scientific">Sulfurisphaera javensis</name>
    <dbReference type="NCBI Taxonomy" id="2049879"/>
    <lineage>
        <taxon>Archaea</taxon>
        <taxon>Thermoproteota</taxon>
        <taxon>Thermoprotei</taxon>
        <taxon>Sulfolobales</taxon>
        <taxon>Sulfolobaceae</taxon>
        <taxon>Sulfurisphaera</taxon>
    </lineage>
</organism>
<dbReference type="GO" id="GO:0070681">
    <property type="term" value="P:glutaminyl-tRNAGln biosynthesis via transamidation"/>
    <property type="evidence" value="ECO:0007669"/>
    <property type="project" value="TreeGrafter"/>
</dbReference>
<reference evidence="2" key="1">
    <citation type="submission" date="2024-03" db="EMBL/GenBank/DDBJ databases">
        <title>Complete genome sequence of Sulfurisphaera javensis strain KD-1.</title>
        <authorList>
            <person name="Sakai H."/>
            <person name="Nur N."/>
            <person name="Suwanto A."/>
            <person name="Kurosawa N."/>
        </authorList>
    </citation>
    <scope>NUCLEOTIDE SEQUENCE</scope>
    <source>
        <strain evidence="2">KD-1</strain>
    </source>
</reference>
<dbReference type="GeneID" id="92355237"/>
<comment type="similarity">
    <text evidence="1">Belongs to the GatC family.</text>
</comment>
<comment type="subunit">
    <text evidence="1">Heterotrimer of A, B and C subunits.</text>
</comment>
<proteinExistence type="inferred from homology"/>
<protein>
    <recommendedName>
        <fullName evidence="1">Aspartyl/glutamyl-tRNA(Asn/Gln) amidotransferase subunit C</fullName>
        <shortName evidence="1">Asp/Glu-ADT subunit C</shortName>
        <ecNumber evidence="1">6.3.5.-</ecNumber>
    </recommendedName>
</protein>
<dbReference type="RefSeq" id="WP_369609862.1">
    <property type="nucleotide sequence ID" value="NZ_AP031322.1"/>
</dbReference>
<evidence type="ECO:0000256" key="1">
    <source>
        <dbReference type="HAMAP-Rule" id="MF_00122"/>
    </source>
</evidence>
<dbReference type="PANTHER" id="PTHR15004">
    <property type="entry name" value="GLUTAMYL-TRNA(GLN) AMIDOTRANSFERASE SUBUNIT C, MITOCHONDRIAL"/>
    <property type="match status" value="1"/>
</dbReference>
<dbReference type="SUPFAM" id="SSF141000">
    <property type="entry name" value="Glu-tRNAGln amidotransferase C subunit"/>
    <property type="match status" value="1"/>
</dbReference>